<evidence type="ECO:0000313" key="3">
    <source>
        <dbReference type="EMBL" id="EOC99395.1"/>
    </source>
</evidence>
<evidence type="ECO:0008006" key="5">
    <source>
        <dbReference type="Google" id="ProtNLM"/>
    </source>
</evidence>
<dbReference type="Proteomes" id="UP000013378">
    <property type="component" value="Unassembled WGS sequence"/>
</dbReference>
<dbReference type="Gene3D" id="1.20.58.300">
    <property type="entry name" value="FlgN-like"/>
    <property type="match status" value="1"/>
</dbReference>
<gene>
    <name evidence="3" type="ORF">L21TH_2576</name>
</gene>
<dbReference type="InterPro" id="IPR036679">
    <property type="entry name" value="FlgN-like_sf"/>
</dbReference>
<dbReference type="STRING" id="1304284.L21TH_2576"/>
<comment type="caution">
    <text evidence="3">The sequence shown here is derived from an EMBL/GenBank/DDBJ whole genome shotgun (WGS) entry which is preliminary data.</text>
</comment>
<name>R1CL07_9FIRM</name>
<dbReference type="eggNOG" id="COG3418">
    <property type="taxonomic scope" value="Bacteria"/>
</dbReference>
<dbReference type="OrthoDB" id="1680765at2"/>
<organism evidence="3 4">
    <name type="scientific">Caldisalinibacter kiritimatiensis</name>
    <dbReference type="NCBI Taxonomy" id="1304284"/>
    <lineage>
        <taxon>Bacteria</taxon>
        <taxon>Bacillati</taxon>
        <taxon>Bacillota</taxon>
        <taxon>Tissierellia</taxon>
        <taxon>Tissierellales</taxon>
        <taxon>Thermohalobacteraceae</taxon>
        <taxon>Caldisalinibacter</taxon>
    </lineage>
</organism>
<evidence type="ECO:0000256" key="2">
    <source>
        <dbReference type="SAM" id="Coils"/>
    </source>
</evidence>
<dbReference type="Pfam" id="PF05130">
    <property type="entry name" value="FlgN"/>
    <property type="match status" value="1"/>
</dbReference>
<dbReference type="AlphaFoldDB" id="R1CL07"/>
<dbReference type="EMBL" id="ARZA01000276">
    <property type="protein sequence ID" value="EOC99395.1"/>
    <property type="molecule type" value="Genomic_DNA"/>
</dbReference>
<feature type="coiled-coil region" evidence="2">
    <location>
        <begin position="89"/>
        <end position="116"/>
    </location>
</feature>
<dbReference type="RefSeq" id="WP_006317280.1">
    <property type="nucleotide sequence ID" value="NZ_ARZA01000276.1"/>
</dbReference>
<dbReference type="SUPFAM" id="SSF140566">
    <property type="entry name" value="FlgN-like"/>
    <property type="match status" value="1"/>
</dbReference>
<protein>
    <recommendedName>
        <fullName evidence="5">FlgN protein</fullName>
    </recommendedName>
</protein>
<keyword evidence="2" id="KW-0175">Coiled coil</keyword>
<proteinExistence type="predicted"/>
<reference evidence="3 4" key="1">
    <citation type="journal article" date="2015" name="Geomicrobiol. J.">
        <title>Caldisalinibacter kiritimatiensis gen. nov., sp. nov., a moderately thermohalophilic thiosulfate-reducing bacterium from a hypersaline microbial mat.</title>
        <authorList>
            <person name="Ben Hania W."/>
            <person name="Joseph M."/>
            <person name="Fiebig A."/>
            <person name="Bunk B."/>
            <person name="Klenk H.-P."/>
            <person name="Fardeau M.-L."/>
            <person name="Spring S."/>
        </authorList>
    </citation>
    <scope>NUCLEOTIDE SEQUENCE [LARGE SCALE GENOMIC DNA]</scope>
    <source>
        <strain evidence="3 4">L21-TH-D2</strain>
    </source>
</reference>
<evidence type="ECO:0000256" key="1">
    <source>
        <dbReference type="ARBA" id="ARBA00022795"/>
    </source>
</evidence>
<evidence type="ECO:0000313" key="4">
    <source>
        <dbReference type="Proteomes" id="UP000013378"/>
    </source>
</evidence>
<sequence>MEKLIKELKEILEEELKIYKEMLQITEKKTKVITSGTAKELDKTTQIEQTMILKIAKLENQREKIVENIKIQVGINGEASVAKLTEKISAQYKNEVKELESIRDELLDILNKIKKRNELNSKLINDSLEYINFNINLLTSSATETTYTNKVEEGNAGKSQSLFDAKV</sequence>
<dbReference type="InterPro" id="IPR007809">
    <property type="entry name" value="FlgN-like"/>
</dbReference>
<accession>R1CL07</accession>
<keyword evidence="1" id="KW-1005">Bacterial flagellum biogenesis</keyword>
<keyword evidence="4" id="KW-1185">Reference proteome</keyword>
<dbReference type="GO" id="GO:0044780">
    <property type="term" value="P:bacterial-type flagellum assembly"/>
    <property type="evidence" value="ECO:0007669"/>
    <property type="project" value="InterPro"/>
</dbReference>